<protein>
    <submittedName>
        <fullName evidence="1">Uncharacterized protein</fullName>
    </submittedName>
</protein>
<dbReference type="Proteomes" id="UP000194143">
    <property type="component" value="Plasmid poh4"/>
</dbReference>
<accession>A0A1W6WYZ9</accession>
<keyword evidence="2" id="KW-1185">Reference proteome</keyword>
<sequence>MEMNIFVVAISYNLSVSQKGRQVYAEVFTTFKEAFDYAKDEIFDLQDEGIEVDYREVINDELKDREHNLSFLVQELNGTDFIQVTIRPKKI</sequence>
<organism evidence="1 2">
    <name type="scientific">Bacillus thuringiensis</name>
    <dbReference type="NCBI Taxonomy" id="1428"/>
    <lineage>
        <taxon>Bacteria</taxon>
        <taxon>Bacillati</taxon>
        <taxon>Bacillota</taxon>
        <taxon>Bacilli</taxon>
        <taxon>Bacillales</taxon>
        <taxon>Bacillaceae</taxon>
        <taxon>Bacillus</taxon>
        <taxon>Bacillus cereus group</taxon>
    </lineage>
</organism>
<dbReference type="AlphaFoldDB" id="A0A1W6WYZ9"/>
<proteinExistence type="predicted"/>
<geneLocation type="plasmid" evidence="1 2">
    <name>poh4</name>
</geneLocation>
<reference evidence="1 2" key="1">
    <citation type="submission" date="2017-04" db="EMBL/GenBank/DDBJ databases">
        <title>Complete Genome Sequence of Bacillus thuringiensis type Strain ATCC 10792.</title>
        <authorList>
            <person name="Oh D.-H."/>
            <person name="Park B.-J."/>
            <person name="Shuai W."/>
            <person name="Chelliah R."/>
        </authorList>
    </citation>
    <scope>NUCLEOTIDE SEQUENCE [LARGE SCALE GENOMIC DNA]</scope>
    <source>
        <strain evidence="1 2">ATCC 10792</strain>
        <plasmid evidence="1 2">poh4</plasmid>
    </source>
</reference>
<name>A0A1W6WYZ9_BACTU</name>
<keyword evidence="1" id="KW-0614">Plasmid</keyword>
<dbReference type="EMBL" id="CP021065">
    <property type="protein sequence ID" value="ARP61805.1"/>
    <property type="molecule type" value="Genomic_DNA"/>
</dbReference>
<evidence type="ECO:0000313" key="2">
    <source>
        <dbReference type="Proteomes" id="UP000194143"/>
    </source>
</evidence>
<gene>
    <name evidence="1" type="ORF">CAB88_32960</name>
</gene>
<evidence type="ECO:0000313" key="1">
    <source>
        <dbReference type="EMBL" id="ARP61805.1"/>
    </source>
</evidence>